<keyword evidence="6" id="KW-0812">Transmembrane</keyword>
<sequence length="543" mass="56994">MDPANADGPRRTMAWIGPAGAAPQAAPDQAPARSMRWMPNPGVAPTASDRAAGTPVATPAKRGPAHHHGELIADRYRLDQPLREGPLTQTWQATDLERARAVAIEFGREQILDAARALGRLGHPHLVGCGDFGRLPAGTPYVVLELVVGESVGQLLARRGCVAWARAVHIVEQVGAALMAAHEQGVIHGDLHTGNVLLIDAGDAGESGGELVKVLDFGHARAAEDATPAFMSPEQCRGALPDPRSDVYAVGCLLHALITGDPPFTGDPKQLRWRQINEAPKSLGERAPRQFIPAELEAVALRCLDKLPARRYADLRELMAALSDVSNFAAAAAGVARDAHSGARPMGYAGRSAPRDPRELTNGYKPVAQTIIDDEPDPDPVPEPPASKPRAPSFAAVGAMVLGSVLAIGGVGFGGWWLVTRLIAEPPTTATEQAEQASIPDPPPSPRPRPASAEPPVSAPAAALDGPDPAEPAEAVGATQGTTPPVEDERATTKPDKAAPAEPKPKPKPKPEPEPEAEPKPSVKPDSKANEGIAHEDLLDPWD</sequence>
<gene>
    <name evidence="8" type="ORF">DB30_05183</name>
</gene>
<evidence type="ECO:0000256" key="6">
    <source>
        <dbReference type="SAM" id="Phobius"/>
    </source>
</evidence>
<dbReference type="GO" id="GO:0004674">
    <property type="term" value="F:protein serine/threonine kinase activity"/>
    <property type="evidence" value="ECO:0007669"/>
    <property type="project" value="UniProtKB-KW"/>
</dbReference>
<protein>
    <submittedName>
        <fullName evidence="8">Serine/threonine protein kinase</fullName>
    </submittedName>
</protein>
<feature type="domain" description="Protein kinase" evidence="7">
    <location>
        <begin position="76"/>
        <end position="329"/>
    </location>
</feature>
<dbReference type="Gene3D" id="1.10.510.10">
    <property type="entry name" value="Transferase(Phosphotransferase) domain 1"/>
    <property type="match status" value="1"/>
</dbReference>
<keyword evidence="1" id="KW-0808">Transferase</keyword>
<feature type="compositionally biased region" description="Low complexity" evidence="5">
    <location>
        <begin position="450"/>
        <end position="478"/>
    </location>
</feature>
<keyword evidence="6" id="KW-1133">Transmembrane helix</keyword>
<dbReference type="PRINTS" id="PR01217">
    <property type="entry name" value="PRICHEXTENSN"/>
</dbReference>
<dbReference type="InterPro" id="IPR011009">
    <property type="entry name" value="Kinase-like_dom_sf"/>
</dbReference>
<reference evidence="8 9" key="1">
    <citation type="submission" date="2014-12" db="EMBL/GenBank/DDBJ databases">
        <title>Genome assembly of Enhygromyxa salina DSM 15201.</title>
        <authorList>
            <person name="Sharma G."/>
            <person name="Subramanian S."/>
        </authorList>
    </citation>
    <scope>NUCLEOTIDE SEQUENCE [LARGE SCALE GENOMIC DNA]</scope>
    <source>
        <strain evidence="8 9">DSM 15201</strain>
    </source>
</reference>
<dbReference type="Pfam" id="PF00069">
    <property type="entry name" value="Pkinase"/>
    <property type="match status" value="1"/>
</dbReference>
<dbReference type="PANTHER" id="PTHR43289">
    <property type="entry name" value="MITOGEN-ACTIVATED PROTEIN KINASE KINASE KINASE 20-RELATED"/>
    <property type="match status" value="1"/>
</dbReference>
<dbReference type="AlphaFoldDB" id="A0A0C2CXZ4"/>
<dbReference type="SUPFAM" id="SSF56112">
    <property type="entry name" value="Protein kinase-like (PK-like)"/>
    <property type="match status" value="1"/>
</dbReference>
<keyword evidence="4" id="KW-0067">ATP-binding</keyword>
<evidence type="ECO:0000256" key="4">
    <source>
        <dbReference type="ARBA" id="ARBA00022840"/>
    </source>
</evidence>
<feature type="transmembrane region" description="Helical" evidence="6">
    <location>
        <begin position="394"/>
        <end position="419"/>
    </location>
</feature>
<evidence type="ECO:0000259" key="7">
    <source>
        <dbReference type="PROSITE" id="PS50011"/>
    </source>
</evidence>
<dbReference type="Gene3D" id="3.30.200.20">
    <property type="entry name" value="Phosphorylase Kinase, domain 1"/>
    <property type="match status" value="1"/>
</dbReference>
<organism evidence="8 9">
    <name type="scientific">Enhygromyxa salina</name>
    <dbReference type="NCBI Taxonomy" id="215803"/>
    <lineage>
        <taxon>Bacteria</taxon>
        <taxon>Pseudomonadati</taxon>
        <taxon>Myxococcota</taxon>
        <taxon>Polyangia</taxon>
        <taxon>Nannocystales</taxon>
        <taxon>Nannocystaceae</taxon>
        <taxon>Enhygromyxa</taxon>
    </lineage>
</organism>
<feature type="region of interest" description="Disordered" evidence="5">
    <location>
        <begin position="341"/>
        <end position="391"/>
    </location>
</feature>
<dbReference type="InterPro" id="IPR000719">
    <property type="entry name" value="Prot_kinase_dom"/>
</dbReference>
<proteinExistence type="predicted"/>
<keyword evidence="8" id="KW-0723">Serine/threonine-protein kinase</keyword>
<evidence type="ECO:0000256" key="5">
    <source>
        <dbReference type="SAM" id="MobiDB-lite"/>
    </source>
</evidence>
<keyword evidence="2" id="KW-0547">Nucleotide-binding</keyword>
<feature type="region of interest" description="Disordered" evidence="5">
    <location>
        <begin position="429"/>
        <end position="543"/>
    </location>
</feature>
<evidence type="ECO:0000313" key="8">
    <source>
        <dbReference type="EMBL" id="KIG15876.1"/>
    </source>
</evidence>
<evidence type="ECO:0000256" key="2">
    <source>
        <dbReference type="ARBA" id="ARBA00022741"/>
    </source>
</evidence>
<keyword evidence="6" id="KW-0472">Membrane</keyword>
<dbReference type="EMBL" id="JMCC02000046">
    <property type="protein sequence ID" value="KIG15876.1"/>
    <property type="molecule type" value="Genomic_DNA"/>
</dbReference>
<accession>A0A0C2CXZ4</accession>
<evidence type="ECO:0000313" key="9">
    <source>
        <dbReference type="Proteomes" id="UP000031599"/>
    </source>
</evidence>
<comment type="caution">
    <text evidence="8">The sequence shown here is derived from an EMBL/GenBank/DDBJ whole genome shotgun (WGS) entry which is preliminary data.</text>
</comment>
<feature type="compositionally biased region" description="Low complexity" evidence="5">
    <location>
        <begin position="17"/>
        <end position="32"/>
    </location>
</feature>
<dbReference type="RefSeq" id="WP_165703833.1">
    <property type="nucleotide sequence ID" value="NZ_JMCC02000046.1"/>
</dbReference>
<feature type="region of interest" description="Disordered" evidence="5">
    <location>
        <begin position="1"/>
        <end position="67"/>
    </location>
</feature>
<feature type="compositionally biased region" description="Basic and acidic residues" evidence="5">
    <location>
        <begin position="487"/>
        <end position="543"/>
    </location>
</feature>
<evidence type="ECO:0000256" key="3">
    <source>
        <dbReference type="ARBA" id="ARBA00022777"/>
    </source>
</evidence>
<dbReference type="PROSITE" id="PS50011">
    <property type="entry name" value="PROTEIN_KINASE_DOM"/>
    <property type="match status" value="1"/>
</dbReference>
<feature type="compositionally biased region" description="Pro residues" evidence="5">
    <location>
        <begin position="440"/>
        <end position="449"/>
    </location>
</feature>
<keyword evidence="3 8" id="KW-0418">Kinase</keyword>
<dbReference type="Proteomes" id="UP000031599">
    <property type="component" value="Unassembled WGS sequence"/>
</dbReference>
<dbReference type="CDD" id="cd14014">
    <property type="entry name" value="STKc_PknB_like"/>
    <property type="match status" value="1"/>
</dbReference>
<name>A0A0C2CXZ4_9BACT</name>
<dbReference type="GO" id="GO:0005524">
    <property type="term" value="F:ATP binding"/>
    <property type="evidence" value="ECO:0007669"/>
    <property type="project" value="UniProtKB-KW"/>
</dbReference>
<dbReference type="PANTHER" id="PTHR43289:SF6">
    <property type="entry name" value="SERINE_THREONINE-PROTEIN KINASE NEKL-3"/>
    <property type="match status" value="1"/>
</dbReference>
<evidence type="ECO:0000256" key="1">
    <source>
        <dbReference type="ARBA" id="ARBA00022679"/>
    </source>
</evidence>